<dbReference type="SUPFAM" id="SSF53474">
    <property type="entry name" value="alpha/beta-Hydrolases"/>
    <property type="match status" value="1"/>
</dbReference>
<dbReference type="AlphaFoldDB" id="A0A5D3Y720"/>
<dbReference type="OrthoDB" id="2004167at2"/>
<accession>A0A5D3Y720</accession>
<dbReference type="EMBL" id="VNHT01000089">
    <property type="protein sequence ID" value="TYP74422.1"/>
    <property type="molecule type" value="Genomic_DNA"/>
</dbReference>
<dbReference type="Pfam" id="PF07819">
    <property type="entry name" value="PGAP1"/>
    <property type="match status" value="1"/>
</dbReference>
<dbReference type="RefSeq" id="WP_144412924.1">
    <property type="nucleotide sequence ID" value="NZ_CBDIPD010000071.1"/>
</dbReference>
<feature type="domain" description="GPI inositol-deacylase PGAP1-like alpha/beta" evidence="2">
    <location>
        <begin position="106"/>
        <end position="167"/>
    </location>
</feature>
<evidence type="ECO:0000256" key="1">
    <source>
        <dbReference type="SAM" id="SignalP"/>
    </source>
</evidence>
<dbReference type="InterPro" id="IPR029058">
    <property type="entry name" value="AB_hydrolase_fold"/>
</dbReference>
<protein>
    <submittedName>
        <fullName evidence="3">Triacylglycerol lipase</fullName>
    </submittedName>
</protein>
<dbReference type="InterPro" id="IPR012908">
    <property type="entry name" value="PGAP1-ab_dom-like"/>
</dbReference>
<evidence type="ECO:0000313" key="4">
    <source>
        <dbReference type="Proteomes" id="UP000324176"/>
    </source>
</evidence>
<dbReference type="Gene3D" id="3.40.50.1820">
    <property type="entry name" value="alpha/beta hydrolase"/>
    <property type="match status" value="1"/>
</dbReference>
<feature type="chain" id="PRO_5022951309" evidence="1">
    <location>
        <begin position="24"/>
        <end position="310"/>
    </location>
</feature>
<sequence>MKKNCASTILVFCLIFIPNLVLASRGSVENRNTDINIVLAHGFFGLRTVGSDNYFNGVEKHLKHHYDAKVLVTNVSPIGSIRERGNQLRQQIINAIKNPDEYPFFNPKAPIHIIAHSMGGLDGRFILSPANPDNIANLITSLTTIGTPHKGSPLADLFFLGFNPLVELLNLWFNVDEFMESLSELGITRNGIHDLTTVAMRIFNQEYEDDPNVSYFWVAGIGRGGSLNKTSYDLSLTHTYIQMVTQEDNDGAVTLSSAMHGEAIGEPWLADHLDEVGHDLDYPPTGIPKNFNYLAKYDEIILRIRSVQSD</sequence>
<reference evidence="3 4" key="1">
    <citation type="submission" date="2019-07" db="EMBL/GenBank/DDBJ databases">
        <title>Active sludge and wastewater microbial communities from Klosterneuburg, Austria.</title>
        <authorList>
            <person name="Wagner M."/>
        </authorList>
    </citation>
    <scope>NUCLEOTIDE SEQUENCE [LARGE SCALE GENOMIC DNA]</scope>
    <source>
        <strain evidence="3 4">Nm2</strain>
    </source>
</reference>
<proteinExistence type="predicted"/>
<name>A0A5D3Y720_9PROT</name>
<dbReference type="GO" id="GO:0016788">
    <property type="term" value="F:hydrolase activity, acting on ester bonds"/>
    <property type="evidence" value="ECO:0007669"/>
    <property type="project" value="InterPro"/>
</dbReference>
<evidence type="ECO:0000313" key="3">
    <source>
        <dbReference type="EMBL" id="TYP74422.1"/>
    </source>
</evidence>
<gene>
    <name evidence="3" type="ORF">BCL69_10891</name>
</gene>
<comment type="caution">
    <text evidence="3">The sequence shown here is derived from an EMBL/GenBank/DDBJ whole genome shotgun (WGS) entry which is preliminary data.</text>
</comment>
<dbReference type="Proteomes" id="UP000324176">
    <property type="component" value="Unassembled WGS sequence"/>
</dbReference>
<evidence type="ECO:0000259" key="2">
    <source>
        <dbReference type="Pfam" id="PF07819"/>
    </source>
</evidence>
<feature type="signal peptide" evidence="1">
    <location>
        <begin position="1"/>
        <end position="23"/>
    </location>
</feature>
<organism evidence="3 4">
    <name type="scientific">Nitrosomonas communis</name>
    <dbReference type="NCBI Taxonomy" id="44574"/>
    <lineage>
        <taxon>Bacteria</taxon>
        <taxon>Pseudomonadati</taxon>
        <taxon>Pseudomonadota</taxon>
        <taxon>Betaproteobacteria</taxon>
        <taxon>Nitrosomonadales</taxon>
        <taxon>Nitrosomonadaceae</taxon>
        <taxon>Nitrosomonas</taxon>
    </lineage>
</organism>
<keyword evidence="1" id="KW-0732">Signal</keyword>